<dbReference type="EMBL" id="CAAALY010255334">
    <property type="protein sequence ID" value="VEL37554.1"/>
    <property type="molecule type" value="Genomic_DNA"/>
</dbReference>
<dbReference type="AlphaFoldDB" id="A0A3S5FGD9"/>
<keyword evidence="2" id="KW-1185">Reference proteome</keyword>
<reference evidence="1" key="1">
    <citation type="submission" date="2018-11" db="EMBL/GenBank/DDBJ databases">
        <authorList>
            <consortium name="Pathogen Informatics"/>
        </authorList>
    </citation>
    <scope>NUCLEOTIDE SEQUENCE</scope>
</reference>
<name>A0A3S5FGD9_9PLAT</name>
<gene>
    <name evidence="1" type="ORF">PXEA_LOCUS30994</name>
</gene>
<comment type="caution">
    <text evidence="1">The sequence shown here is derived from an EMBL/GenBank/DDBJ whole genome shotgun (WGS) entry which is preliminary data.</text>
</comment>
<protein>
    <submittedName>
        <fullName evidence="1">Uncharacterized protein</fullName>
    </submittedName>
</protein>
<proteinExistence type="predicted"/>
<sequence length="92" mass="10676">MDRLEYGDYEKEACEMEEKPWICLPSCPLARKLRPMIQKWKIRTIMNGRTTVFASLSTQLEDANKIECSGAYRINCNNCKKIGEIGRTTKKE</sequence>
<evidence type="ECO:0000313" key="2">
    <source>
        <dbReference type="Proteomes" id="UP000784294"/>
    </source>
</evidence>
<evidence type="ECO:0000313" key="1">
    <source>
        <dbReference type="EMBL" id="VEL37554.1"/>
    </source>
</evidence>
<organism evidence="1 2">
    <name type="scientific">Protopolystoma xenopodis</name>
    <dbReference type="NCBI Taxonomy" id="117903"/>
    <lineage>
        <taxon>Eukaryota</taxon>
        <taxon>Metazoa</taxon>
        <taxon>Spiralia</taxon>
        <taxon>Lophotrochozoa</taxon>
        <taxon>Platyhelminthes</taxon>
        <taxon>Monogenea</taxon>
        <taxon>Polyopisthocotylea</taxon>
        <taxon>Polystomatidea</taxon>
        <taxon>Polystomatidae</taxon>
        <taxon>Protopolystoma</taxon>
    </lineage>
</organism>
<dbReference type="Proteomes" id="UP000784294">
    <property type="component" value="Unassembled WGS sequence"/>
</dbReference>
<accession>A0A3S5FGD9</accession>